<dbReference type="SMART" id="SM00028">
    <property type="entry name" value="TPR"/>
    <property type="match status" value="8"/>
</dbReference>
<dbReference type="InterPro" id="IPR011009">
    <property type="entry name" value="Kinase-like_dom_sf"/>
</dbReference>
<dbReference type="SUPFAM" id="SSF48452">
    <property type="entry name" value="TPR-like"/>
    <property type="match status" value="2"/>
</dbReference>
<sequence length="742" mass="81969">MRTFAQALHDRFDGLRLPIRSPKPRTTMVNESNEANGEDGNARQGATAEETAPQITYERHRLDALSDFRIGPSEIKFTSSRSHGSGGKADVGQATFRRKIWTAKQLVAVKKHRHCSDINKGKFANDFILEVEVMAGLSHESIVQLIGFVEDLENGIAWVILSWVPNGNVSEFLATGDWEIPERVSLIQDTFEGIKYLHSRQPPICHGDLKSFNILVSASYRAVITDFGSARAVSASEDEVMSDEDGQQVQAISSTEQACSPIHVGAARNQLTLTGPAWSLRWAAPEVVNGRRPGLSSDIWAAGWVMTNNVPFPELNSEGVITLTVIHGEVPSPREDTQLAQIVALCSLMTDCWAFDPKARPNIVQCSDELKWMPSTPPLGGMRSGSEMPSIKLLLKMGETHLWQSNHEKAIPLFQQALSLARASGDETDVADALAAMARAYFCQAKYNQAEEWFIRAQEVYTRLGNDRGLANAFRGLGDVYRYQDKYVQAEVSHMQAQEIFARLGDDLGLAYALTGLGDAYSHQANYTQAEESLIRAQEIHGLLGNDQGRANALGVLGKAYRLQSKYVLAEESFTRAQEIYGRLGDDQGRAHALCSMGYIYHVQSRYIQAEETYIQAREIYARLGSDRGRAHTLFRLGDVYRLQSKYTRAEESFTAAQEIFTRIGSLPGQADTLRSMGLMRQDQGQNAGAAAHLADAMNLYDHMGRTKDAVDVLRELALVLPEETSSATPPDPSVPSTSHSQ</sequence>
<feature type="domain" description="Protein kinase" evidence="3">
    <location>
        <begin position="77"/>
        <end position="373"/>
    </location>
</feature>
<reference evidence="5" key="2">
    <citation type="submission" date="2015-01" db="EMBL/GenBank/DDBJ databases">
        <title>Evolutionary Origins and Diversification of the Mycorrhizal Mutualists.</title>
        <authorList>
            <consortium name="DOE Joint Genome Institute"/>
            <consortium name="Mycorrhizal Genomics Consortium"/>
            <person name="Kohler A."/>
            <person name="Kuo A."/>
            <person name="Nagy L.G."/>
            <person name="Floudas D."/>
            <person name="Copeland A."/>
            <person name="Barry K.W."/>
            <person name="Cichocki N."/>
            <person name="Veneault-Fourrey C."/>
            <person name="LaButti K."/>
            <person name="Lindquist E.A."/>
            <person name="Lipzen A."/>
            <person name="Lundell T."/>
            <person name="Morin E."/>
            <person name="Murat C."/>
            <person name="Riley R."/>
            <person name="Ohm R."/>
            <person name="Sun H."/>
            <person name="Tunlid A."/>
            <person name="Henrissat B."/>
            <person name="Grigoriev I.V."/>
            <person name="Hibbett D.S."/>
            <person name="Martin F."/>
        </authorList>
    </citation>
    <scope>NUCLEOTIDE SEQUENCE [LARGE SCALE GENOMIC DNA]</scope>
    <source>
        <strain evidence="5">MUT 4182</strain>
    </source>
</reference>
<dbReference type="OrthoDB" id="431454at2759"/>
<keyword evidence="5" id="KW-1185">Reference proteome</keyword>
<dbReference type="EMBL" id="KN823112">
    <property type="protein sequence ID" value="KIO22321.1"/>
    <property type="molecule type" value="Genomic_DNA"/>
</dbReference>
<feature type="compositionally biased region" description="Polar residues" evidence="2">
    <location>
        <begin position="724"/>
        <end position="742"/>
    </location>
</feature>
<dbReference type="AlphaFoldDB" id="A0A0C3QBA0"/>
<keyword evidence="1" id="KW-0802">TPR repeat</keyword>
<accession>A0A0C3QBA0</accession>
<evidence type="ECO:0000313" key="4">
    <source>
        <dbReference type="EMBL" id="KIO22321.1"/>
    </source>
</evidence>
<dbReference type="Gene3D" id="1.10.510.10">
    <property type="entry name" value="Transferase(Phosphotransferase) domain 1"/>
    <property type="match status" value="1"/>
</dbReference>
<dbReference type="Pfam" id="PF13424">
    <property type="entry name" value="TPR_12"/>
    <property type="match status" value="3"/>
</dbReference>
<name>A0A0C3QBA0_9AGAM</name>
<evidence type="ECO:0000256" key="1">
    <source>
        <dbReference type="PROSITE-ProRule" id="PRU00339"/>
    </source>
</evidence>
<reference evidence="4 5" key="1">
    <citation type="submission" date="2014-04" db="EMBL/GenBank/DDBJ databases">
        <authorList>
            <consortium name="DOE Joint Genome Institute"/>
            <person name="Kuo A."/>
            <person name="Girlanda M."/>
            <person name="Perotto S."/>
            <person name="Kohler A."/>
            <person name="Nagy L.G."/>
            <person name="Floudas D."/>
            <person name="Copeland A."/>
            <person name="Barry K.W."/>
            <person name="Cichocki N."/>
            <person name="Veneault-Fourrey C."/>
            <person name="LaButti K."/>
            <person name="Lindquist E.A."/>
            <person name="Lipzen A."/>
            <person name="Lundell T."/>
            <person name="Morin E."/>
            <person name="Murat C."/>
            <person name="Sun H."/>
            <person name="Tunlid A."/>
            <person name="Henrissat B."/>
            <person name="Grigoriev I.V."/>
            <person name="Hibbett D.S."/>
            <person name="Martin F."/>
            <person name="Nordberg H.P."/>
            <person name="Cantor M.N."/>
            <person name="Hua S.X."/>
        </authorList>
    </citation>
    <scope>NUCLEOTIDE SEQUENCE [LARGE SCALE GENOMIC DNA]</scope>
    <source>
        <strain evidence="4 5">MUT 4182</strain>
    </source>
</reference>
<dbReference type="Gene3D" id="1.25.40.10">
    <property type="entry name" value="Tetratricopeptide repeat domain"/>
    <property type="match status" value="2"/>
</dbReference>
<evidence type="ECO:0000256" key="2">
    <source>
        <dbReference type="SAM" id="MobiDB-lite"/>
    </source>
</evidence>
<dbReference type="SUPFAM" id="SSF56112">
    <property type="entry name" value="Protein kinase-like (PK-like)"/>
    <property type="match status" value="1"/>
</dbReference>
<proteinExistence type="predicted"/>
<feature type="repeat" description="TPR" evidence="1">
    <location>
        <begin position="391"/>
        <end position="424"/>
    </location>
</feature>
<dbReference type="InterPro" id="IPR011990">
    <property type="entry name" value="TPR-like_helical_dom_sf"/>
</dbReference>
<feature type="region of interest" description="Disordered" evidence="2">
    <location>
        <begin position="722"/>
        <end position="742"/>
    </location>
</feature>
<dbReference type="Proteomes" id="UP000054248">
    <property type="component" value="Unassembled WGS sequence"/>
</dbReference>
<evidence type="ECO:0000313" key="5">
    <source>
        <dbReference type="Proteomes" id="UP000054248"/>
    </source>
</evidence>
<dbReference type="SMART" id="SM00220">
    <property type="entry name" value="S_TKc"/>
    <property type="match status" value="1"/>
</dbReference>
<evidence type="ECO:0000259" key="3">
    <source>
        <dbReference type="PROSITE" id="PS50011"/>
    </source>
</evidence>
<dbReference type="GO" id="GO:0005524">
    <property type="term" value="F:ATP binding"/>
    <property type="evidence" value="ECO:0007669"/>
    <property type="project" value="InterPro"/>
</dbReference>
<dbReference type="HOGENOM" id="CLU_000288_7_37_1"/>
<dbReference type="GO" id="GO:0004672">
    <property type="term" value="F:protein kinase activity"/>
    <property type="evidence" value="ECO:0007669"/>
    <property type="project" value="InterPro"/>
</dbReference>
<dbReference type="InterPro" id="IPR019734">
    <property type="entry name" value="TPR_rpt"/>
</dbReference>
<feature type="region of interest" description="Disordered" evidence="2">
    <location>
        <begin position="16"/>
        <end position="52"/>
    </location>
</feature>
<dbReference type="PROSITE" id="PS00108">
    <property type="entry name" value="PROTEIN_KINASE_ST"/>
    <property type="match status" value="1"/>
</dbReference>
<dbReference type="PANTHER" id="PTHR10098:SF108">
    <property type="entry name" value="TETRATRICOPEPTIDE REPEAT PROTEIN 28"/>
    <property type="match status" value="1"/>
</dbReference>
<dbReference type="STRING" id="1051891.A0A0C3QBA0"/>
<dbReference type="InterPro" id="IPR000719">
    <property type="entry name" value="Prot_kinase_dom"/>
</dbReference>
<gene>
    <name evidence="4" type="ORF">M407DRAFT_28119</name>
</gene>
<dbReference type="Pfam" id="PF00069">
    <property type="entry name" value="Pkinase"/>
    <property type="match status" value="1"/>
</dbReference>
<organism evidence="4 5">
    <name type="scientific">Tulasnella calospora MUT 4182</name>
    <dbReference type="NCBI Taxonomy" id="1051891"/>
    <lineage>
        <taxon>Eukaryota</taxon>
        <taxon>Fungi</taxon>
        <taxon>Dikarya</taxon>
        <taxon>Basidiomycota</taxon>
        <taxon>Agaricomycotina</taxon>
        <taxon>Agaricomycetes</taxon>
        <taxon>Cantharellales</taxon>
        <taxon>Tulasnellaceae</taxon>
        <taxon>Tulasnella</taxon>
    </lineage>
</organism>
<dbReference type="PANTHER" id="PTHR10098">
    <property type="entry name" value="RAPSYN-RELATED"/>
    <property type="match status" value="1"/>
</dbReference>
<dbReference type="PROSITE" id="PS50005">
    <property type="entry name" value="TPR"/>
    <property type="match status" value="1"/>
</dbReference>
<dbReference type="InterPro" id="IPR008271">
    <property type="entry name" value="Ser/Thr_kinase_AS"/>
</dbReference>
<protein>
    <recommendedName>
        <fullName evidence="3">Protein kinase domain-containing protein</fullName>
    </recommendedName>
</protein>
<dbReference type="PROSITE" id="PS50011">
    <property type="entry name" value="PROTEIN_KINASE_DOM"/>
    <property type="match status" value="1"/>
</dbReference>